<dbReference type="eggNOG" id="ENOG5033755">
    <property type="taxonomic scope" value="Bacteria"/>
</dbReference>
<accession>B1KJL9</accession>
<feature type="signal peptide" evidence="1">
    <location>
        <begin position="1"/>
        <end position="19"/>
    </location>
</feature>
<evidence type="ECO:0000256" key="1">
    <source>
        <dbReference type="SAM" id="SignalP"/>
    </source>
</evidence>
<name>B1KJL9_SHEWM</name>
<dbReference type="KEGG" id="swd:Swoo_1400"/>
<dbReference type="NCBIfam" id="NF040519">
    <property type="entry name" value="Sbal_3080_fam"/>
    <property type="match status" value="1"/>
</dbReference>
<feature type="chain" id="PRO_5002766715" description="Lipoprotein" evidence="1">
    <location>
        <begin position="20"/>
        <end position="179"/>
    </location>
</feature>
<dbReference type="EMBL" id="CP000961">
    <property type="protein sequence ID" value="ACA85692.1"/>
    <property type="molecule type" value="Genomic_DNA"/>
</dbReference>
<proteinExistence type="predicted"/>
<protein>
    <recommendedName>
        <fullName evidence="4">Lipoprotein</fullName>
    </recommendedName>
</protein>
<keyword evidence="1" id="KW-0732">Signal</keyword>
<dbReference type="PROSITE" id="PS51257">
    <property type="entry name" value="PROKAR_LIPOPROTEIN"/>
    <property type="match status" value="1"/>
</dbReference>
<gene>
    <name evidence="2" type="ordered locus">Swoo_1400</name>
</gene>
<evidence type="ECO:0000313" key="3">
    <source>
        <dbReference type="Proteomes" id="UP000002168"/>
    </source>
</evidence>
<keyword evidence="3" id="KW-1185">Reference proteome</keyword>
<dbReference type="Proteomes" id="UP000002168">
    <property type="component" value="Chromosome"/>
</dbReference>
<dbReference type="AlphaFoldDB" id="B1KJL9"/>
<reference evidence="2 3" key="1">
    <citation type="submission" date="2008-02" db="EMBL/GenBank/DDBJ databases">
        <title>Complete sequence of Shewanella woodyi ATCC 51908.</title>
        <authorList>
            <consortium name="US DOE Joint Genome Institute"/>
            <person name="Copeland A."/>
            <person name="Lucas S."/>
            <person name="Lapidus A."/>
            <person name="Glavina del Rio T."/>
            <person name="Dalin E."/>
            <person name="Tice H."/>
            <person name="Bruce D."/>
            <person name="Goodwin L."/>
            <person name="Pitluck S."/>
            <person name="Sims D."/>
            <person name="Brettin T."/>
            <person name="Detter J.C."/>
            <person name="Han C."/>
            <person name="Kuske C.R."/>
            <person name="Schmutz J."/>
            <person name="Larimer F."/>
            <person name="Land M."/>
            <person name="Hauser L."/>
            <person name="Kyrpides N."/>
            <person name="Lykidis A."/>
            <person name="Zhao J.-S."/>
            <person name="Richardson P."/>
        </authorList>
    </citation>
    <scope>NUCLEOTIDE SEQUENCE [LARGE SCALE GENOMIC DNA]</scope>
    <source>
        <strain evidence="3">ATCC 51908 / MS32</strain>
    </source>
</reference>
<evidence type="ECO:0000313" key="2">
    <source>
        <dbReference type="EMBL" id="ACA85692.1"/>
    </source>
</evidence>
<evidence type="ECO:0008006" key="4">
    <source>
        <dbReference type="Google" id="ProtNLM"/>
    </source>
</evidence>
<sequence length="179" mass="20425" precursor="true">MKKVLLGLFLLAATGCSSNGLTELKQMDSNFDKEIVMTNDSKQTEQVRNIVTGWMLDNGYKVSKETASPTAQLDDDQVMFEFNANWWWDMATYMRYVNLDVTDSKGTKVAHLDFDSVRYGGFDKFGDAEERLNIIMEVFFQKISVQDAERQLEHGKDKKPKAAITCAYDCDKTTNKTSR</sequence>
<organism evidence="2 3">
    <name type="scientific">Shewanella woodyi (strain ATCC 51908 / MS32)</name>
    <dbReference type="NCBI Taxonomy" id="392500"/>
    <lineage>
        <taxon>Bacteria</taxon>
        <taxon>Pseudomonadati</taxon>
        <taxon>Pseudomonadota</taxon>
        <taxon>Gammaproteobacteria</taxon>
        <taxon>Alteromonadales</taxon>
        <taxon>Shewanellaceae</taxon>
        <taxon>Shewanella</taxon>
    </lineage>
</organism>
<dbReference type="RefSeq" id="WP_012324038.1">
    <property type="nucleotide sequence ID" value="NC_010506.1"/>
</dbReference>
<dbReference type="HOGENOM" id="CLU_116660_1_0_6"/>